<reference evidence="1" key="2">
    <citation type="submission" date="2020-01" db="EMBL/GenBank/DDBJ databases">
        <authorList>
            <person name="Hornung B."/>
        </authorList>
    </citation>
    <scope>NUCLEOTIDE SEQUENCE</scope>
    <source>
        <strain evidence="1">PacBioINE</strain>
    </source>
</reference>
<dbReference type="EMBL" id="CDGJ01000109">
    <property type="protein sequence ID" value="CEJ09005.1"/>
    <property type="molecule type" value="Genomic_DNA"/>
</dbReference>
<dbReference type="KEGG" id="aacx:DEACI_3869"/>
<dbReference type="AlphaFoldDB" id="A0A8S0XD21"/>
<proteinExistence type="predicted"/>
<organism evidence="1">
    <name type="scientific">Acididesulfobacillus acetoxydans</name>
    <dbReference type="NCBI Taxonomy" id="1561005"/>
    <lineage>
        <taxon>Bacteria</taxon>
        <taxon>Bacillati</taxon>
        <taxon>Bacillota</taxon>
        <taxon>Clostridia</taxon>
        <taxon>Eubacteriales</taxon>
        <taxon>Peptococcaceae</taxon>
        <taxon>Acididesulfobacillus</taxon>
    </lineage>
</organism>
<dbReference type="Proteomes" id="UP001071230">
    <property type="component" value="Unassembled WGS sequence"/>
</dbReference>
<dbReference type="EMBL" id="LR746496">
    <property type="protein sequence ID" value="CAA7603046.1"/>
    <property type="molecule type" value="Genomic_DNA"/>
</dbReference>
<evidence type="ECO:0000313" key="3">
    <source>
        <dbReference type="Proteomes" id="UP001071230"/>
    </source>
</evidence>
<keyword evidence="3" id="KW-1185">Reference proteome</keyword>
<evidence type="ECO:0000313" key="2">
    <source>
        <dbReference type="EMBL" id="CEJ09005.1"/>
    </source>
</evidence>
<gene>
    <name evidence="2" type="ORF">DEACI_3487</name>
    <name evidence="1" type="ORF">DEACI_3869</name>
</gene>
<dbReference type="Proteomes" id="UP000836597">
    <property type="component" value="Chromosome"/>
</dbReference>
<evidence type="ECO:0000313" key="1">
    <source>
        <dbReference type="EMBL" id="CAA7603046.1"/>
    </source>
</evidence>
<protein>
    <submittedName>
        <fullName evidence="1">Uncharacterized protein</fullName>
    </submittedName>
</protein>
<reference evidence="2" key="1">
    <citation type="submission" date="2014-11" db="EMBL/GenBank/DDBJ databases">
        <authorList>
            <person name="Hornung B.V."/>
        </authorList>
    </citation>
    <scope>NUCLEOTIDE SEQUENCE</scope>
    <source>
        <strain evidence="2">INE</strain>
    </source>
</reference>
<name>A0A8S0XD21_9FIRM</name>
<accession>A0A8S0XD21</accession>
<sequence length="78" mass="9136">MQNNNSFRGHLRLLTPIEMLISMDYEELIHGLSTLEPDEQRGFMREFDKELVGILERYQEIKVSHLLQGLKKAYADVS</sequence>